<reference evidence="1 2" key="1">
    <citation type="submission" date="2017-08" db="EMBL/GenBank/DDBJ databases">
        <title>Complete genome sequence of Gluconacetobacter saccharivorans CV1 isolated from Fermented Vinegar.</title>
        <authorList>
            <person name="Kim S.-Y."/>
        </authorList>
    </citation>
    <scope>NUCLEOTIDE SEQUENCE [LARGE SCALE GENOMIC DNA]</scope>
    <source>
        <strain evidence="1 2">CV1</strain>
    </source>
</reference>
<protein>
    <submittedName>
        <fullName evidence="1">Uncharacterized protein</fullName>
    </submittedName>
</protein>
<evidence type="ECO:0000313" key="1">
    <source>
        <dbReference type="EMBL" id="AXY22101.1"/>
    </source>
</evidence>
<name>A0A347WB58_9PROT</name>
<dbReference type="KEGG" id="ksc:CD178_01318"/>
<gene>
    <name evidence="1" type="ORF">CD178_01318</name>
</gene>
<dbReference type="EMBL" id="CP023036">
    <property type="protein sequence ID" value="AXY22101.1"/>
    <property type="molecule type" value="Genomic_DNA"/>
</dbReference>
<keyword evidence="2" id="KW-1185">Reference proteome</keyword>
<evidence type="ECO:0000313" key="2">
    <source>
        <dbReference type="Proteomes" id="UP000264120"/>
    </source>
</evidence>
<dbReference type="AlphaFoldDB" id="A0A347WB58"/>
<organism evidence="1 2">
    <name type="scientific">Komagataeibacter saccharivorans</name>
    <dbReference type="NCBI Taxonomy" id="265959"/>
    <lineage>
        <taxon>Bacteria</taxon>
        <taxon>Pseudomonadati</taxon>
        <taxon>Pseudomonadota</taxon>
        <taxon>Alphaproteobacteria</taxon>
        <taxon>Acetobacterales</taxon>
        <taxon>Acetobacteraceae</taxon>
        <taxon>Komagataeibacter</taxon>
    </lineage>
</organism>
<proteinExistence type="predicted"/>
<accession>A0A347WB58</accession>
<dbReference type="Proteomes" id="UP000264120">
    <property type="component" value="Chromosome"/>
</dbReference>
<sequence>MRVHGGRVLLNTIVPPHVKGVVKGWLFCYVHPCVMQEVFLARFLPVLALCGIVLSLAACASNTPGSVRDRSTWARWGYAEGVKNAASH</sequence>